<dbReference type="PIRSF" id="PIRSF017184">
    <property type="entry name" value="Nnr"/>
    <property type="match status" value="1"/>
</dbReference>
<keyword evidence="11 18" id="KW-0413">Isomerase</keyword>
<evidence type="ECO:0000256" key="18">
    <source>
        <dbReference type="HAMAP-Rule" id="MF_01966"/>
    </source>
</evidence>
<name>U1PEH2_9EURY</name>
<evidence type="ECO:0000256" key="3">
    <source>
        <dbReference type="ARBA" id="ARBA00006001"/>
    </source>
</evidence>
<dbReference type="NCBIfam" id="TIGR00196">
    <property type="entry name" value="yjeF_cterm"/>
    <property type="match status" value="1"/>
</dbReference>
<evidence type="ECO:0000256" key="4">
    <source>
        <dbReference type="ARBA" id="ARBA00009524"/>
    </source>
</evidence>
<keyword evidence="5 18" id="KW-0479">Metal-binding</keyword>
<feature type="binding site" evidence="18">
    <location>
        <position position="131"/>
    </location>
    <ligand>
        <name>K(+)</name>
        <dbReference type="ChEBI" id="CHEBI:29103"/>
    </ligand>
</feature>
<dbReference type="Gene3D" id="3.40.50.10260">
    <property type="entry name" value="YjeF N-terminal domain"/>
    <property type="match status" value="1"/>
</dbReference>
<feature type="domain" description="YjeF C-terminal" evidence="20">
    <location>
        <begin position="217"/>
        <end position="489"/>
    </location>
</feature>
<feature type="binding site" evidence="18">
    <location>
        <begin position="60"/>
        <end position="64"/>
    </location>
    <ligand>
        <name>(6S)-NADPHX</name>
        <dbReference type="ChEBI" id="CHEBI:64076"/>
    </ligand>
</feature>
<comment type="catalytic activity">
    <reaction evidence="16 17 19">
        <text>(6S)-NADPHX + ADP = AMP + phosphate + NADPH + H(+)</text>
        <dbReference type="Rhea" id="RHEA:32235"/>
        <dbReference type="ChEBI" id="CHEBI:15378"/>
        <dbReference type="ChEBI" id="CHEBI:43474"/>
        <dbReference type="ChEBI" id="CHEBI:57783"/>
        <dbReference type="ChEBI" id="CHEBI:64076"/>
        <dbReference type="ChEBI" id="CHEBI:456215"/>
        <dbReference type="ChEBI" id="CHEBI:456216"/>
        <dbReference type="EC" id="4.2.1.136"/>
    </reaction>
</comment>
<comment type="function">
    <text evidence="18">Catalyzes the epimerization of the S- and R-forms of NAD(P)HX, a damaged form of NAD(P)H that is a result of enzymatic or heat-dependent hydration. This is a prerequisite for the S-specific NAD(P)H-hydrate dehydratase to allow the repair of both epimers of NAD(P)HX.</text>
</comment>
<comment type="cofactor">
    <cofactor evidence="17">
        <name>Mg(2+)</name>
        <dbReference type="ChEBI" id="CHEBI:18420"/>
    </cofactor>
</comment>
<feature type="binding site" evidence="18">
    <location>
        <begin position="135"/>
        <end position="141"/>
    </location>
    <ligand>
        <name>(6S)-NADPHX</name>
        <dbReference type="ChEBI" id="CHEBI:64076"/>
    </ligand>
</feature>
<dbReference type="InterPro" id="IPR000631">
    <property type="entry name" value="CARKD"/>
</dbReference>
<dbReference type="GO" id="GO:0016301">
    <property type="term" value="F:kinase activity"/>
    <property type="evidence" value="ECO:0007669"/>
    <property type="project" value="UniProtKB-KW"/>
</dbReference>
<evidence type="ECO:0000256" key="7">
    <source>
        <dbReference type="ARBA" id="ARBA00022840"/>
    </source>
</evidence>
<dbReference type="SUPFAM" id="SSF53613">
    <property type="entry name" value="Ribokinase-like"/>
    <property type="match status" value="1"/>
</dbReference>
<dbReference type="HOGENOM" id="CLU_024853_4_1_2"/>
<evidence type="ECO:0000256" key="16">
    <source>
        <dbReference type="ARBA" id="ARBA00049209"/>
    </source>
</evidence>
<feature type="binding site" evidence="17">
    <location>
        <position position="251"/>
    </location>
    <ligand>
        <name>(6S)-NADPHX</name>
        <dbReference type="ChEBI" id="CHEBI:64076"/>
    </ligand>
</feature>
<comment type="caution">
    <text evidence="17">Lacks conserved residue(s) required for the propagation of feature annotation.</text>
</comment>
<evidence type="ECO:0000256" key="1">
    <source>
        <dbReference type="ARBA" id="ARBA00000013"/>
    </source>
</evidence>
<comment type="similarity">
    <text evidence="3 19">In the N-terminal section; belongs to the NnrE/AIBP family.</text>
</comment>
<evidence type="ECO:0000256" key="2">
    <source>
        <dbReference type="ARBA" id="ARBA00000909"/>
    </source>
</evidence>
<comment type="cofactor">
    <cofactor evidence="18 19">
        <name>K(+)</name>
        <dbReference type="ChEBI" id="CHEBI:29103"/>
    </cofactor>
    <text evidence="18 19">Binds 1 potassium ion per subunit.</text>
</comment>
<dbReference type="InterPro" id="IPR017953">
    <property type="entry name" value="Carbohydrate_kinase_pred_CS"/>
</dbReference>
<dbReference type="PROSITE" id="PS51383">
    <property type="entry name" value="YJEF_C_3"/>
    <property type="match status" value="1"/>
</dbReference>
<dbReference type="InterPro" id="IPR004443">
    <property type="entry name" value="YjeF_N_dom"/>
</dbReference>
<keyword evidence="12 17" id="KW-0456">Lyase</keyword>
<keyword evidence="22" id="KW-0418">Kinase</keyword>
<dbReference type="AlphaFoldDB" id="U1PEH2"/>
<keyword evidence="10 17" id="KW-0520">NAD</keyword>
<dbReference type="HAMAP" id="MF_01966">
    <property type="entry name" value="NADHX_epimerase"/>
    <property type="match status" value="1"/>
</dbReference>
<comment type="catalytic activity">
    <reaction evidence="2 18 19">
        <text>(6R)-NADPHX = (6S)-NADPHX</text>
        <dbReference type="Rhea" id="RHEA:32227"/>
        <dbReference type="ChEBI" id="CHEBI:64076"/>
        <dbReference type="ChEBI" id="CHEBI:64077"/>
        <dbReference type="EC" id="5.1.99.6"/>
    </reaction>
</comment>
<keyword evidence="13" id="KW-0511">Multifunctional enzyme</keyword>
<feature type="binding site" evidence="18">
    <location>
        <position position="61"/>
    </location>
    <ligand>
        <name>K(+)</name>
        <dbReference type="ChEBI" id="CHEBI:29103"/>
    </ligand>
</feature>
<evidence type="ECO:0000313" key="22">
    <source>
        <dbReference type="EMBL" id="ERG92017.1"/>
    </source>
</evidence>
<evidence type="ECO:0000256" key="13">
    <source>
        <dbReference type="ARBA" id="ARBA00023268"/>
    </source>
</evidence>
<keyword evidence="8 17" id="KW-0521">NADP</keyword>
<dbReference type="Gene3D" id="3.40.1190.20">
    <property type="match status" value="1"/>
</dbReference>
<reference evidence="22 23" key="1">
    <citation type="journal article" date="2013" name="PLoS ONE">
        <title>Assembly-driven community genomics of a hypersaline microbial ecosystem.</title>
        <authorList>
            <person name="Podell S."/>
            <person name="Ugalde J.A."/>
            <person name="Narasingarao P."/>
            <person name="Banfield J.F."/>
            <person name="Heidelberg K.B."/>
            <person name="Allen E.E."/>
        </authorList>
    </citation>
    <scope>NUCLEOTIDE SEQUENCE [LARGE SCALE GENOMIC DNA]</scope>
    <source>
        <strain evidence="23">J07HQW1</strain>
    </source>
</reference>
<dbReference type="InterPro" id="IPR030677">
    <property type="entry name" value="Nnr"/>
</dbReference>
<comment type="catalytic activity">
    <reaction evidence="1 18 19">
        <text>(6R)-NADHX = (6S)-NADHX</text>
        <dbReference type="Rhea" id="RHEA:32215"/>
        <dbReference type="ChEBI" id="CHEBI:64074"/>
        <dbReference type="ChEBI" id="CHEBI:64075"/>
        <dbReference type="EC" id="5.1.99.6"/>
    </reaction>
</comment>
<keyword evidence="9 18" id="KW-0630">Potassium</keyword>
<comment type="function">
    <text evidence="14 19">Bifunctional enzyme that catalyzes the epimerization of the S- and R-forms of NAD(P)HX and the dehydration of the S-form of NAD(P)HX at the expense of ADP, which is converted to AMP. This allows the repair of both epimers of NAD(P)HX, a damaged form of NAD(P)H that is a result of enzymatic or heat-dependent hydration.</text>
</comment>
<comment type="similarity">
    <text evidence="17">Belongs to the NnrD/CARKD family.</text>
</comment>
<dbReference type="Pfam" id="PF03853">
    <property type="entry name" value="YjeF_N"/>
    <property type="match status" value="1"/>
</dbReference>
<dbReference type="PANTHER" id="PTHR12592">
    <property type="entry name" value="ATP-DEPENDENT (S)-NAD(P)H-HYDRATE DEHYDRATASE FAMILY MEMBER"/>
    <property type="match status" value="1"/>
</dbReference>
<evidence type="ECO:0000256" key="9">
    <source>
        <dbReference type="ARBA" id="ARBA00022958"/>
    </source>
</evidence>
<keyword evidence="6 17" id="KW-0547">Nucleotide-binding</keyword>
<evidence type="ECO:0000256" key="15">
    <source>
        <dbReference type="ARBA" id="ARBA00048238"/>
    </source>
</evidence>
<comment type="subunit">
    <text evidence="17">Homotetramer.</text>
</comment>
<dbReference type="CDD" id="cd01171">
    <property type="entry name" value="YXKO-related"/>
    <property type="match status" value="1"/>
</dbReference>
<protein>
    <recommendedName>
        <fullName evidence="19">Bifunctional NAD(P)H-hydrate repair enzyme</fullName>
    </recommendedName>
    <alternativeName>
        <fullName evidence="19">Nicotinamide nucleotide repair protein</fullName>
    </alternativeName>
    <domain>
        <recommendedName>
            <fullName evidence="19">ADP-dependent (S)-NAD(P)H-hydrate dehydratase</fullName>
            <ecNumber evidence="19">4.2.1.136</ecNumber>
        </recommendedName>
        <alternativeName>
            <fullName evidence="19">ADP-dependent NAD(P)HX dehydratase</fullName>
        </alternativeName>
    </domain>
    <domain>
        <recommendedName>
            <fullName evidence="19">NAD(P)H-hydrate epimerase</fullName>
            <ecNumber evidence="19">5.1.99.6</ecNumber>
        </recommendedName>
    </domain>
</protein>
<feature type="binding site" evidence="17">
    <location>
        <position position="431"/>
    </location>
    <ligand>
        <name>AMP</name>
        <dbReference type="ChEBI" id="CHEBI:456215"/>
    </ligand>
</feature>
<evidence type="ECO:0000256" key="6">
    <source>
        <dbReference type="ARBA" id="ARBA00022741"/>
    </source>
</evidence>
<dbReference type="Pfam" id="PF01256">
    <property type="entry name" value="Carb_kinase"/>
    <property type="match status" value="1"/>
</dbReference>
<dbReference type="GO" id="GO:0110051">
    <property type="term" value="P:metabolite repair"/>
    <property type="evidence" value="ECO:0007669"/>
    <property type="project" value="TreeGrafter"/>
</dbReference>
<dbReference type="InterPro" id="IPR036652">
    <property type="entry name" value="YjeF_N_dom_sf"/>
</dbReference>
<dbReference type="GO" id="GO:0046496">
    <property type="term" value="P:nicotinamide nucleotide metabolic process"/>
    <property type="evidence" value="ECO:0007669"/>
    <property type="project" value="UniProtKB-UniRule"/>
</dbReference>
<evidence type="ECO:0000259" key="20">
    <source>
        <dbReference type="PROSITE" id="PS51383"/>
    </source>
</evidence>
<dbReference type="GO" id="GO:0052855">
    <property type="term" value="F:ADP-dependent NAD(P)H-hydrate dehydratase activity"/>
    <property type="evidence" value="ECO:0007669"/>
    <property type="project" value="UniProtKB-UniRule"/>
</dbReference>
<proteinExistence type="inferred from homology"/>
<feature type="binding site" evidence="18">
    <location>
        <position position="167"/>
    </location>
    <ligand>
        <name>K(+)</name>
        <dbReference type="ChEBI" id="CHEBI:29103"/>
    </ligand>
</feature>
<evidence type="ECO:0000259" key="21">
    <source>
        <dbReference type="PROSITE" id="PS51385"/>
    </source>
</evidence>
<comment type="function">
    <text evidence="17">Catalyzes the dehydration of the S-form of NAD(P)HX at the expense of ADP, which is converted to AMP. Together with NAD(P)HX epimerase, which catalyzes the epimerization of the S- and R-forms, the enzyme allows the repair of both epimers of NAD(P)HX, a damaged form of NAD(P)H that is a result of enzymatic or heat-dependent hydration.</text>
</comment>
<evidence type="ECO:0000256" key="8">
    <source>
        <dbReference type="ARBA" id="ARBA00022857"/>
    </source>
</evidence>
<evidence type="ECO:0000256" key="5">
    <source>
        <dbReference type="ARBA" id="ARBA00022723"/>
    </source>
</evidence>
<organism evidence="22 23">
    <name type="scientific">Haloquadratum walsbyi J07HQW1</name>
    <dbReference type="NCBI Taxonomy" id="1238424"/>
    <lineage>
        <taxon>Archaea</taxon>
        <taxon>Methanobacteriati</taxon>
        <taxon>Methanobacteriota</taxon>
        <taxon>Stenosarchaea group</taxon>
        <taxon>Halobacteria</taxon>
        <taxon>Halobacteriales</taxon>
        <taxon>Haloferacaceae</taxon>
        <taxon>Haloquadratum</taxon>
    </lineage>
</organism>
<evidence type="ECO:0000313" key="23">
    <source>
        <dbReference type="Proteomes" id="UP000030649"/>
    </source>
</evidence>
<feature type="binding site" evidence="17">
    <location>
        <position position="365"/>
    </location>
    <ligand>
        <name>(6S)-NADPHX</name>
        <dbReference type="ChEBI" id="CHEBI:64076"/>
    </ligand>
</feature>
<feature type="domain" description="YjeF N-terminal" evidence="21">
    <location>
        <begin position="7"/>
        <end position="216"/>
    </location>
</feature>
<evidence type="ECO:0000256" key="10">
    <source>
        <dbReference type="ARBA" id="ARBA00023027"/>
    </source>
</evidence>
<dbReference type="EC" id="5.1.99.6" evidence="19"/>
<dbReference type="PROSITE" id="PS01050">
    <property type="entry name" value="YJEF_C_2"/>
    <property type="match status" value="1"/>
</dbReference>
<evidence type="ECO:0000256" key="14">
    <source>
        <dbReference type="ARBA" id="ARBA00025153"/>
    </source>
</evidence>
<comment type="similarity">
    <text evidence="18">Belongs to the NnrE/AIBP family.</text>
</comment>
<keyword evidence="22" id="KW-0808">Transferase</keyword>
<comment type="catalytic activity">
    <reaction evidence="15 17 19">
        <text>(6S)-NADHX + ADP = AMP + phosphate + NADH + H(+)</text>
        <dbReference type="Rhea" id="RHEA:32223"/>
        <dbReference type="ChEBI" id="CHEBI:15378"/>
        <dbReference type="ChEBI" id="CHEBI:43474"/>
        <dbReference type="ChEBI" id="CHEBI:57945"/>
        <dbReference type="ChEBI" id="CHEBI:64074"/>
        <dbReference type="ChEBI" id="CHEBI:456215"/>
        <dbReference type="ChEBI" id="CHEBI:456216"/>
        <dbReference type="EC" id="4.2.1.136"/>
    </reaction>
</comment>
<dbReference type="EMBL" id="KE356560">
    <property type="protein sequence ID" value="ERG92017.1"/>
    <property type="molecule type" value="Genomic_DNA"/>
</dbReference>
<accession>U1PEH2</accession>
<dbReference type="EC" id="4.2.1.136" evidence="19"/>
<dbReference type="SUPFAM" id="SSF64153">
    <property type="entry name" value="YjeF N-terminal domain-like"/>
    <property type="match status" value="1"/>
</dbReference>
<keyword evidence="7 17" id="KW-0067">ATP-binding</keyword>
<dbReference type="STRING" id="1238424.J07HQW1_02051"/>
<dbReference type="GO" id="GO:0005524">
    <property type="term" value="F:ATP binding"/>
    <property type="evidence" value="ECO:0007669"/>
    <property type="project" value="UniProtKB-UniRule"/>
</dbReference>
<dbReference type="NCBIfam" id="TIGR00197">
    <property type="entry name" value="yjeF_nterm"/>
    <property type="match status" value="1"/>
</dbReference>
<evidence type="ECO:0000256" key="11">
    <source>
        <dbReference type="ARBA" id="ARBA00023235"/>
    </source>
</evidence>
<evidence type="ECO:0000256" key="12">
    <source>
        <dbReference type="ARBA" id="ARBA00023239"/>
    </source>
</evidence>
<dbReference type="GO" id="GO:0052856">
    <property type="term" value="F:NAD(P)HX epimerase activity"/>
    <property type="evidence" value="ECO:0007669"/>
    <property type="project" value="UniProtKB-UniRule"/>
</dbReference>
<dbReference type="InterPro" id="IPR029056">
    <property type="entry name" value="Ribokinase-like"/>
</dbReference>
<dbReference type="PANTHER" id="PTHR12592:SF0">
    <property type="entry name" value="ATP-DEPENDENT (S)-NAD(P)H-HYDRATE DEHYDRATASE"/>
    <property type="match status" value="1"/>
</dbReference>
<dbReference type="GO" id="GO:0046872">
    <property type="term" value="F:metal ion binding"/>
    <property type="evidence" value="ECO:0007669"/>
    <property type="project" value="UniProtKB-UniRule"/>
</dbReference>
<evidence type="ECO:0000256" key="17">
    <source>
        <dbReference type="HAMAP-Rule" id="MF_01965"/>
    </source>
</evidence>
<comment type="similarity">
    <text evidence="4 19">In the C-terminal section; belongs to the NnrD/CARKD family.</text>
</comment>
<gene>
    <name evidence="17" type="primary">nnrD</name>
    <name evidence="18" type="synonym">nnrE</name>
    <name evidence="22" type="ORF">J07HQW1_02051</name>
</gene>
<evidence type="ECO:0000256" key="19">
    <source>
        <dbReference type="PIRNR" id="PIRNR017184"/>
    </source>
</evidence>
<dbReference type="HAMAP" id="MF_01965">
    <property type="entry name" value="NADHX_dehydratase"/>
    <property type="match status" value="1"/>
</dbReference>
<dbReference type="Proteomes" id="UP000030649">
    <property type="component" value="Unassembled WGS sequence"/>
</dbReference>
<sequence length="500" mass="51701">MITSARMAAVDRNAESLGVSPQQLMESGGNAVAKTVRELTDVNVESTATPVVVIVAGRGNNGGDGFVAARFLDEYTVHVILLGRPETIRTSTAKQNWEALTTSRYNTTVIRDTSAIELTGPNGRSPDIVVDAMLGTGVTGALREPEATAARQINQADATVLSVDVPSGVDADTGSSTDIAVEPDHVVTFHDQKPGLTAIDADVTVADIGIPQAAEQVAGPGDLHSLSRPRQSHKGDFGEVLIIGGGPYTGAPALSAQAALRAGADLVRIACPVAIADEIQGYDESLIVNAYPGERLTPTATEHVQSLAADHDVTVLGPGLGDDEKTLSVVASVLRTHTGTVVVDADALSVVPTVDPAGEIICTPHQGELEAMGGETADDWERRAERISTFIKELETTHTFLVKGAIDIITDSETTRINRTGNPGMTVGGTGDVLAGIVGALACVLDPVQAATVGAYANGRAGDIVVEKHGNGLLATDLLEAIPTALQDPKDMATGVNSDE</sequence>
<feature type="binding site" evidence="17">
    <location>
        <position position="319"/>
    </location>
    <ligand>
        <name>(6S)-NADPHX</name>
        <dbReference type="ChEBI" id="CHEBI:64076"/>
    </ligand>
</feature>
<feature type="binding site" evidence="17">
    <location>
        <position position="432"/>
    </location>
    <ligand>
        <name>(6S)-NADPHX</name>
        <dbReference type="ChEBI" id="CHEBI:64076"/>
    </ligand>
</feature>
<feature type="binding site" evidence="18">
    <location>
        <position position="164"/>
    </location>
    <ligand>
        <name>(6S)-NADPHX</name>
        <dbReference type="ChEBI" id="CHEBI:64076"/>
    </ligand>
</feature>
<dbReference type="PROSITE" id="PS51385">
    <property type="entry name" value="YJEF_N"/>
    <property type="match status" value="1"/>
</dbReference>